<evidence type="ECO:0000256" key="1">
    <source>
        <dbReference type="ARBA" id="ARBA00023172"/>
    </source>
</evidence>
<organism evidence="3 4">
    <name type="scientific">Mycobacterium haemophilum</name>
    <dbReference type="NCBI Taxonomy" id="29311"/>
    <lineage>
        <taxon>Bacteria</taxon>
        <taxon>Bacillati</taxon>
        <taxon>Actinomycetota</taxon>
        <taxon>Actinomycetes</taxon>
        <taxon>Mycobacteriales</taxon>
        <taxon>Mycobacteriaceae</taxon>
        <taxon>Mycobacterium</taxon>
    </lineage>
</organism>
<evidence type="ECO:0000313" key="3">
    <source>
        <dbReference type="EMBL" id="KLO38505.1"/>
    </source>
</evidence>
<dbReference type="RefSeq" id="WP_047315236.1">
    <property type="nucleotide sequence ID" value="NZ_LDPQ01000011.1"/>
</dbReference>
<dbReference type="GO" id="GO:0015074">
    <property type="term" value="P:DNA integration"/>
    <property type="evidence" value="ECO:0007669"/>
    <property type="project" value="InterPro"/>
</dbReference>
<evidence type="ECO:0000313" key="4">
    <source>
        <dbReference type="Proteomes" id="UP000036334"/>
    </source>
</evidence>
<reference evidence="3 4" key="1">
    <citation type="submission" date="2015-05" db="EMBL/GenBank/DDBJ databases">
        <title>Genome sequence of Mycobacterium haemophilum.</title>
        <authorList>
            <person name="Greninger A.L."/>
            <person name="Cunningham G."/>
            <person name="Miller S."/>
        </authorList>
    </citation>
    <scope>NUCLEOTIDE SEQUENCE [LARGE SCALE GENOMIC DNA]</scope>
    <source>
        <strain evidence="4">UC1</strain>
    </source>
</reference>
<dbReference type="SUPFAM" id="SSF56349">
    <property type="entry name" value="DNA breaking-rejoining enzymes"/>
    <property type="match status" value="1"/>
</dbReference>
<evidence type="ECO:0000259" key="2">
    <source>
        <dbReference type="Pfam" id="PF00589"/>
    </source>
</evidence>
<dbReference type="InterPro" id="IPR002104">
    <property type="entry name" value="Integrase_catalytic"/>
</dbReference>
<dbReference type="Proteomes" id="UP000036334">
    <property type="component" value="Unassembled WGS sequence"/>
</dbReference>
<dbReference type="Gene3D" id="1.10.443.10">
    <property type="entry name" value="Intergrase catalytic core"/>
    <property type="match status" value="1"/>
</dbReference>
<dbReference type="GO" id="GO:0003677">
    <property type="term" value="F:DNA binding"/>
    <property type="evidence" value="ECO:0007669"/>
    <property type="project" value="InterPro"/>
</dbReference>
<dbReference type="AlphaFoldDB" id="A0A0I9ZS73"/>
<comment type="caution">
    <text evidence="3">The sequence shown here is derived from an EMBL/GenBank/DDBJ whole genome shotgun (WGS) entry which is preliminary data.</text>
</comment>
<accession>A0A0I9ZS73</accession>
<feature type="domain" description="Tyr recombinase" evidence="2">
    <location>
        <begin position="137"/>
        <end position="185"/>
    </location>
</feature>
<dbReference type="GO" id="GO:0006310">
    <property type="term" value="P:DNA recombination"/>
    <property type="evidence" value="ECO:0007669"/>
    <property type="project" value="UniProtKB-KW"/>
</dbReference>
<dbReference type="InterPro" id="IPR013762">
    <property type="entry name" value="Integrase-like_cat_sf"/>
</dbReference>
<sequence length="191" mass="20697">MVNLLVEFGGWLDRQRGLAPVTIDNYRWNVKQFLAALPEPTQMSASLLDAGTVTAFMVEYCRGRNTNPAKSMARSVPTADLERLLAVVARWRWTATTAATTRSCCCWPGLGFGAARPQVSASTISTGGQVNSPSSAKATGLNAGLDRIDAHRLRHTLATDMLRTGASLSEVGQVLRHRNIGSTATWRVPRD</sequence>
<name>A0A0I9ZS73_9MYCO</name>
<dbReference type="EMBL" id="LDPR01000002">
    <property type="protein sequence ID" value="KLO38505.1"/>
    <property type="molecule type" value="Genomic_DNA"/>
</dbReference>
<protein>
    <recommendedName>
        <fullName evidence="2">Tyr recombinase domain-containing protein</fullName>
    </recommendedName>
</protein>
<dbReference type="InterPro" id="IPR011010">
    <property type="entry name" value="DNA_brk_join_enz"/>
</dbReference>
<keyword evidence="1" id="KW-0233">DNA recombination</keyword>
<keyword evidence="4" id="KW-1185">Reference proteome</keyword>
<proteinExistence type="predicted"/>
<dbReference type="Pfam" id="PF00589">
    <property type="entry name" value="Phage_integrase"/>
    <property type="match status" value="1"/>
</dbReference>
<gene>
    <name evidence="3" type="ORF">ABH38_03720</name>
</gene>